<dbReference type="EMBL" id="JAAOCD010000007">
    <property type="protein sequence ID" value="NHK99630.1"/>
    <property type="molecule type" value="Genomic_DNA"/>
</dbReference>
<evidence type="ECO:0000313" key="2">
    <source>
        <dbReference type="EMBL" id="NHK99630.1"/>
    </source>
</evidence>
<feature type="compositionally biased region" description="Low complexity" evidence="1">
    <location>
        <begin position="74"/>
        <end position="84"/>
    </location>
</feature>
<accession>A0ABX0I227</accession>
<keyword evidence="3" id="KW-1185">Reference proteome</keyword>
<evidence type="ECO:0008006" key="4">
    <source>
        <dbReference type="Google" id="ProtNLM"/>
    </source>
</evidence>
<feature type="compositionally biased region" description="Low complexity" evidence="1">
    <location>
        <begin position="98"/>
        <end position="117"/>
    </location>
</feature>
<gene>
    <name evidence="2" type="ORF">G7087_14680</name>
</gene>
<reference evidence="2 3" key="1">
    <citation type="submission" date="2020-03" db="EMBL/GenBank/DDBJ databases">
        <title>Rubrivivax benzoatilyticus JA2 (sequenced after 10 years sub-culturing).</title>
        <authorList>
            <person name="Gupta D."/>
            <person name="Chintalapati S."/>
            <person name="Chintalapati V.R."/>
        </authorList>
    </citation>
    <scope>NUCLEOTIDE SEQUENCE [LARGE SCALE GENOMIC DNA]</scope>
    <source>
        <strain evidence="2 3">JA2-Mal</strain>
    </source>
</reference>
<dbReference type="InterPro" id="IPR025577">
    <property type="entry name" value="FlxA"/>
</dbReference>
<dbReference type="Proteomes" id="UP000802098">
    <property type="component" value="Unassembled WGS sequence"/>
</dbReference>
<feature type="region of interest" description="Disordered" evidence="1">
    <location>
        <begin position="74"/>
        <end position="117"/>
    </location>
</feature>
<comment type="caution">
    <text evidence="2">The sequence shown here is derived from an EMBL/GenBank/DDBJ whole genome shotgun (WGS) entry which is preliminary data.</text>
</comment>
<organism evidence="2 3">
    <name type="scientific">Rubrivivax benzoatilyticus</name>
    <dbReference type="NCBI Taxonomy" id="316997"/>
    <lineage>
        <taxon>Bacteria</taxon>
        <taxon>Pseudomonadati</taxon>
        <taxon>Pseudomonadota</taxon>
        <taxon>Betaproteobacteria</taxon>
        <taxon>Burkholderiales</taxon>
        <taxon>Sphaerotilaceae</taxon>
        <taxon>Rubrivivax</taxon>
    </lineage>
</organism>
<evidence type="ECO:0000256" key="1">
    <source>
        <dbReference type="SAM" id="MobiDB-lite"/>
    </source>
</evidence>
<protein>
    <recommendedName>
        <fullName evidence="4">FlxA-like protein</fullName>
    </recommendedName>
</protein>
<sequence>MSTVTASAGSGSSDASLKSRIQALLKQITTLSKQQQEVVHSELPAKDKQKQSELLQARIEAVQAQLAELYRQQAEQAQRRQAQGRGDGQARVPGTEDAAAAARPGSSTATSSLIAVA</sequence>
<evidence type="ECO:0000313" key="3">
    <source>
        <dbReference type="Proteomes" id="UP000802098"/>
    </source>
</evidence>
<dbReference type="Pfam" id="PF14282">
    <property type="entry name" value="FlxA"/>
    <property type="match status" value="1"/>
</dbReference>
<proteinExistence type="predicted"/>
<name>A0ABX0I227_9BURK</name>